<proteinExistence type="predicted"/>
<feature type="compositionally biased region" description="Low complexity" evidence="1">
    <location>
        <begin position="149"/>
        <end position="162"/>
    </location>
</feature>
<organism evidence="2 3">
    <name type="scientific">Rhodopseudomonas palustris (strain DX-1)</name>
    <dbReference type="NCBI Taxonomy" id="652103"/>
    <lineage>
        <taxon>Bacteria</taxon>
        <taxon>Pseudomonadati</taxon>
        <taxon>Pseudomonadota</taxon>
        <taxon>Alphaproteobacteria</taxon>
        <taxon>Hyphomicrobiales</taxon>
        <taxon>Nitrobacteraceae</taxon>
        <taxon>Rhodopseudomonas</taxon>
    </lineage>
</organism>
<dbReference type="OrthoDB" id="8229941at2"/>
<feature type="region of interest" description="Disordered" evidence="1">
    <location>
        <begin position="43"/>
        <end position="225"/>
    </location>
</feature>
<reference evidence="2" key="1">
    <citation type="submission" date="2010-12" db="EMBL/GenBank/DDBJ databases">
        <title>Complete sequence of Rhodopseudomonas palustris DX-1.</title>
        <authorList>
            <consortium name="US DOE Joint Genome Institute"/>
            <person name="Lucas S."/>
            <person name="Copeland A."/>
            <person name="Lapidus A."/>
            <person name="Cheng J.-F."/>
            <person name="Goodwin L."/>
            <person name="Pitluck S."/>
            <person name="Misra M."/>
            <person name="Chertkov O."/>
            <person name="Detter J.C."/>
            <person name="Han C."/>
            <person name="Tapia R."/>
            <person name="Land M."/>
            <person name="Hauser L."/>
            <person name="Kyrpides N."/>
            <person name="Ivanova N."/>
            <person name="Ovchinnikova G."/>
            <person name="Logan B."/>
            <person name="Oda Y."/>
            <person name="Harwood C."/>
            <person name="Woyke T."/>
        </authorList>
    </citation>
    <scope>NUCLEOTIDE SEQUENCE [LARGE SCALE GENOMIC DNA]</scope>
    <source>
        <strain evidence="2">DX-1</strain>
    </source>
</reference>
<feature type="compositionally biased region" description="Basic and acidic residues" evidence="1">
    <location>
        <begin position="65"/>
        <end position="93"/>
    </location>
</feature>
<dbReference type="STRING" id="652103.Rpdx1_4388"/>
<protein>
    <submittedName>
        <fullName evidence="2">Uncharacterized protein</fullName>
    </submittedName>
</protein>
<dbReference type="Proteomes" id="UP000001402">
    <property type="component" value="Chromosome"/>
</dbReference>
<feature type="compositionally biased region" description="Low complexity" evidence="1">
    <location>
        <begin position="208"/>
        <end position="221"/>
    </location>
</feature>
<evidence type="ECO:0000313" key="2">
    <source>
        <dbReference type="EMBL" id="ADU45939.1"/>
    </source>
</evidence>
<sequence length="243" mass="25243">MLKFITEKLLGQILPSVVATVIAAYVVNQYIVARPDAPPAAAQQDAAKAAKPAEPVAATMAPEPARSEPVKSEPLKVKLGTDKEKPAKSEPARDPNQVLRAAVERLRASAPAEAPRLKEVSGRAPEPLKSPEPPLRAQELPRLQETTRVAAPALPPAVNVAPGNSSIVPNANVSATAASVPVSIRPADAADLSDGDQRRPTPPADIPAARAESSGEGAAARKPSVAEDVLFTAKSVIHSVLPR</sequence>
<dbReference type="AlphaFoldDB" id="E6VNU3"/>
<dbReference type="BioCyc" id="RPAL652103:RPDX1_RS21690-MONOMER"/>
<dbReference type="EMBL" id="CP002418">
    <property type="protein sequence ID" value="ADU45939.1"/>
    <property type="molecule type" value="Genomic_DNA"/>
</dbReference>
<gene>
    <name evidence="2" type="ordered locus">Rpdx1_4388</name>
</gene>
<evidence type="ECO:0000256" key="1">
    <source>
        <dbReference type="SAM" id="MobiDB-lite"/>
    </source>
</evidence>
<name>E6VNU3_RHOPX</name>
<feature type="compositionally biased region" description="Low complexity" evidence="1">
    <location>
        <begin position="43"/>
        <end position="58"/>
    </location>
</feature>
<evidence type="ECO:0000313" key="3">
    <source>
        <dbReference type="Proteomes" id="UP000001402"/>
    </source>
</evidence>
<feature type="compositionally biased region" description="Polar residues" evidence="1">
    <location>
        <begin position="163"/>
        <end position="177"/>
    </location>
</feature>
<accession>E6VNU3</accession>
<dbReference type="KEGG" id="rpx:Rpdx1_4388"/>
<dbReference type="HOGENOM" id="CLU_979456_0_0_5"/>